<evidence type="ECO:0000313" key="1">
    <source>
        <dbReference type="EMBL" id="EDY33211.1"/>
    </source>
</evidence>
<keyword evidence="2" id="KW-1185">Reference proteome</keyword>
<sequence length="70" mass="8111">MSMALFCCPKPDDDLKYNEGALVGEWVKFPTTAEELQKVFERIGIGSKDDFGHPYEEWFITDYRIMNDAT</sequence>
<name>B5CND0_9FIRM</name>
<dbReference type="Pfam" id="PF07275">
    <property type="entry name" value="ArdA"/>
    <property type="match status" value="1"/>
</dbReference>
<dbReference type="Gene3D" id="3.10.20.480">
    <property type="entry name" value="Antirestriction protein ArdA, domain 1"/>
    <property type="match status" value="1"/>
</dbReference>
<dbReference type="eggNOG" id="COG4734">
    <property type="taxonomic scope" value="Bacteria"/>
</dbReference>
<reference evidence="1 2" key="2">
    <citation type="submission" date="2008-08" db="EMBL/GenBank/DDBJ databases">
        <authorList>
            <person name="Fulton L."/>
            <person name="Clifton S."/>
            <person name="Fulton B."/>
            <person name="Xu J."/>
            <person name="Minx P."/>
            <person name="Pepin K.H."/>
            <person name="Johnson M."/>
            <person name="Bhonagiri V."/>
            <person name="Nash W.E."/>
            <person name="Mardis E.R."/>
            <person name="Wilson R.K."/>
        </authorList>
    </citation>
    <scope>NUCLEOTIDE SEQUENCE [LARGE SCALE GENOMIC DNA]</scope>
    <source>
        <strain evidence="1 2">ATCC 29176</strain>
    </source>
</reference>
<dbReference type="HOGENOM" id="CLU_2755403_0_0_9"/>
<proteinExistence type="predicted"/>
<dbReference type="InterPro" id="IPR041895">
    <property type="entry name" value="ArdA_dom1"/>
</dbReference>
<evidence type="ECO:0000313" key="2">
    <source>
        <dbReference type="Proteomes" id="UP000003254"/>
    </source>
</evidence>
<organism evidence="1 2">
    <name type="scientific">[Ruminococcus] lactaris ATCC 29176</name>
    <dbReference type="NCBI Taxonomy" id="471875"/>
    <lineage>
        <taxon>Bacteria</taxon>
        <taxon>Bacillati</taxon>
        <taxon>Bacillota</taxon>
        <taxon>Clostridia</taxon>
        <taxon>Lachnospirales</taxon>
        <taxon>Lachnospiraceae</taxon>
        <taxon>Mediterraneibacter</taxon>
    </lineage>
</organism>
<reference evidence="1 2" key="1">
    <citation type="submission" date="2008-08" db="EMBL/GenBank/DDBJ databases">
        <title>Draft genome sequence of Ruminococcus lactaris ATCC 29176.</title>
        <authorList>
            <person name="Sudarsanam P."/>
            <person name="Ley R."/>
            <person name="Guruge J."/>
            <person name="Turnbaugh P.J."/>
            <person name="Mahowald M."/>
            <person name="Liep D."/>
            <person name="Gordon J."/>
        </authorList>
    </citation>
    <scope>NUCLEOTIDE SEQUENCE [LARGE SCALE GENOMIC DNA]</scope>
    <source>
        <strain evidence="1 2">ATCC 29176</strain>
    </source>
</reference>
<gene>
    <name evidence="1" type="ORF">RUMLAC_00966</name>
</gene>
<accession>B5CND0</accession>
<dbReference type="InterPro" id="IPR009899">
    <property type="entry name" value="ArdA"/>
</dbReference>
<comment type="caution">
    <text evidence="1">The sequence shown here is derived from an EMBL/GenBank/DDBJ whole genome shotgun (WGS) entry which is preliminary data.</text>
</comment>
<dbReference type="AlphaFoldDB" id="B5CND0"/>
<evidence type="ECO:0008006" key="3">
    <source>
        <dbReference type="Google" id="ProtNLM"/>
    </source>
</evidence>
<dbReference type="Proteomes" id="UP000003254">
    <property type="component" value="Unassembled WGS sequence"/>
</dbReference>
<dbReference type="EMBL" id="ABOU02000028">
    <property type="protein sequence ID" value="EDY33211.1"/>
    <property type="molecule type" value="Genomic_DNA"/>
</dbReference>
<protein>
    <recommendedName>
        <fullName evidence="3">Antirestriction protein ArdA</fullName>
    </recommendedName>
</protein>